<evidence type="ECO:0000313" key="2">
    <source>
        <dbReference type="Proteomes" id="UP001321125"/>
    </source>
</evidence>
<protein>
    <recommendedName>
        <fullName evidence="3">HTH cro/C1-type domain-containing protein</fullName>
    </recommendedName>
</protein>
<accession>A0ABT4J0N5</accession>
<dbReference type="RefSeq" id="WP_268902363.1">
    <property type="nucleotide sequence ID" value="NZ_JAKNQU010000008.1"/>
</dbReference>
<dbReference type="Proteomes" id="UP001321125">
    <property type="component" value="Unassembled WGS sequence"/>
</dbReference>
<keyword evidence="2" id="KW-1185">Reference proteome</keyword>
<comment type="caution">
    <text evidence="1">The sequence shown here is derived from an EMBL/GenBank/DDBJ whole genome shotgun (WGS) entry which is preliminary data.</text>
</comment>
<proteinExistence type="predicted"/>
<dbReference type="PANTHER" id="PTHR40455">
    <property type="entry name" value="ANTITOXIN HIGA"/>
    <property type="match status" value="1"/>
</dbReference>
<dbReference type="PANTHER" id="PTHR40455:SF1">
    <property type="entry name" value="ANTITOXIN HIGA"/>
    <property type="match status" value="1"/>
</dbReference>
<dbReference type="EMBL" id="JAKNQU010000008">
    <property type="protein sequence ID" value="MCZ0928777.1"/>
    <property type="molecule type" value="Genomic_DNA"/>
</dbReference>
<evidence type="ECO:0008006" key="3">
    <source>
        <dbReference type="Google" id="ProtNLM"/>
    </source>
</evidence>
<gene>
    <name evidence="1" type="ORF">L0635_17025</name>
</gene>
<sequence>MLRSLMNQHGLSVTELTEIGSKPLVSRILNRKGRDLTRRNIEALAKRFG</sequence>
<organism evidence="1 2">
    <name type="scientific">Vreelandella janggokensis</name>
    <dbReference type="NCBI Taxonomy" id="370767"/>
    <lineage>
        <taxon>Bacteria</taxon>
        <taxon>Pseudomonadati</taxon>
        <taxon>Pseudomonadota</taxon>
        <taxon>Gammaproteobacteria</taxon>
        <taxon>Oceanospirillales</taxon>
        <taxon>Halomonadaceae</taxon>
        <taxon>Vreelandella</taxon>
    </lineage>
</organism>
<reference evidence="1 2" key="1">
    <citation type="submission" date="2022-02" db="EMBL/GenBank/DDBJ databases">
        <title>Study of halophilic communities from a Mexican lake.</title>
        <authorList>
            <person name="Hernandez-Soto L.M."/>
            <person name="Martinez-Abarca F."/>
            <person name="Ramirez-Saad H.C."/>
            <person name="Aguirre-Garrido J.F."/>
        </authorList>
    </citation>
    <scope>NUCLEOTIDE SEQUENCE [LARGE SCALE GENOMIC DNA]</scope>
    <source>
        <strain evidence="1 2">Hjan13</strain>
    </source>
</reference>
<evidence type="ECO:0000313" key="1">
    <source>
        <dbReference type="EMBL" id="MCZ0928777.1"/>
    </source>
</evidence>
<dbReference type="InterPro" id="IPR039060">
    <property type="entry name" value="Antitox_HigA"/>
</dbReference>
<name>A0ABT4J0N5_9GAMM</name>